<evidence type="ECO:0000256" key="5">
    <source>
        <dbReference type="HAMAP-Rule" id="MF_00844"/>
    </source>
</evidence>
<keyword evidence="2 5" id="KW-0699">rRNA-binding</keyword>
<dbReference type="InterPro" id="IPR043682">
    <property type="entry name" value="RqcH_bacterial"/>
</dbReference>
<dbReference type="GO" id="GO:1990112">
    <property type="term" value="C:RQC complex"/>
    <property type="evidence" value="ECO:0007669"/>
    <property type="project" value="TreeGrafter"/>
</dbReference>
<evidence type="ECO:0000259" key="6">
    <source>
        <dbReference type="Pfam" id="PF05670"/>
    </source>
</evidence>
<dbReference type="Pfam" id="PF05670">
    <property type="entry name" value="NFACT-R_1"/>
    <property type="match status" value="1"/>
</dbReference>
<evidence type="ECO:0000256" key="2">
    <source>
        <dbReference type="ARBA" id="ARBA00022730"/>
    </source>
</evidence>
<accession>A0AAU7VR42</accession>
<comment type="function">
    <text evidence="5">Key component of the ribosome quality control system (RQC), a ribosome-associated complex that mediates the extraction of incompletely synthesized nascent chains from stalled ribosomes and their subsequent degradation. RqcH recruits Ala-charged tRNA, and with RqcP directs the elongation of stalled nascent chains on 50S ribosomal subunits, leading to non-templated C-terminal alanine extensions (Ala tail). The Ala tail promotes nascent chain degradation. May add between 1 and at least 8 Ala residues. Binds to stalled 50S ribosomal subunits.</text>
</comment>
<keyword evidence="4 5" id="KW-0648">Protein biosynthesis</keyword>
<dbReference type="GO" id="GO:0000049">
    <property type="term" value="F:tRNA binding"/>
    <property type="evidence" value="ECO:0007669"/>
    <property type="project" value="UniProtKB-UniRule"/>
</dbReference>
<evidence type="ECO:0000313" key="7">
    <source>
        <dbReference type="EMBL" id="XBX76139.1"/>
    </source>
</evidence>
<protein>
    <recommendedName>
        <fullName evidence="5">Rqc2 homolog RqcH</fullName>
        <shortName evidence="5">RqcH</shortName>
    </recommendedName>
</protein>
<dbReference type="EMBL" id="CP158367">
    <property type="protein sequence ID" value="XBX76139.1"/>
    <property type="molecule type" value="Genomic_DNA"/>
</dbReference>
<dbReference type="Gene3D" id="2.30.310.10">
    <property type="entry name" value="ibrinogen binding protein from staphylococcus aureus domain"/>
    <property type="match status" value="1"/>
</dbReference>
<keyword evidence="1 5" id="KW-0820">tRNA-binding</keyword>
<gene>
    <name evidence="5" type="primary">rqcH</name>
    <name evidence="7" type="ORF">PRVXT_001315</name>
</gene>
<dbReference type="Pfam" id="PF05833">
    <property type="entry name" value="NFACT_N"/>
    <property type="match status" value="1"/>
</dbReference>
<dbReference type="PANTHER" id="PTHR15239">
    <property type="entry name" value="NUCLEAR EXPORT MEDIATOR FACTOR NEMF"/>
    <property type="match status" value="1"/>
</dbReference>
<dbReference type="GO" id="GO:0043023">
    <property type="term" value="F:ribosomal large subunit binding"/>
    <property type="evidence" value="ECO:0007669"/>
    <property type="project" value="UniProtKB-UniRule"/>
</dbReference>
<comment type="similarity">
    <text evidence="5">Belongs to the NEMF family.</text>
</comment>
<feature type="domain" description="NFACT RNA-binding" evidence="6">
    <location>
        <begin position="457"/>
        <end position="554"/>
    </location>
</feature>
<reference evidence="7" key="1">
    <citation type="journal article" date="2013" name="Extremophiles">
        <title>Proteinivorax tanatarense gen. nov., sp. nov., an anaerobic, haloalkaliphilic, proteolytic bacterium isolated from a decaying algal bloom, and proposal of Proteinivoraceae fam. nov.</title>
        <authorList>
            <person name="Kevbrin V."/>
            <person name="Boltyanskaya Y."/>
            <person name="Zhilina T."/>
            <person name="Kolganova T."/>
            <person name="Lavrentjeva E."/>
            <person name="Kuznetsov B."/>
        </authorList>
    </citation>
    <scope>NUCLEOTIDE SEQUENCE</scope>
    <source>
        <strain evidence="7">Z-910T</strain>
    </source>
</reference>
<evidence type="ECO:0000256" key="1">
    <source>
        <dbReference type="ARBA" id="ARBA00022555"/>
    </source>
</evidence>
<comment type="subunit">
    <text evidence="5">Associates with stalled 50S ribosomal subunits. Binds to RqcP.</text>
</comment>
<feature type="coiled-coil region" evidence="5">
    <location>
        <begin position="304"/>
        <end position="331"/>
    </location>
</feature>
<proteinExistence type="inferred from homology"/>
<reference evidence="7" key="2">
    <citation type="submission" date="2024-06" db="EMBL/GenBank/DDBJ databases">
        <authorList>
            <person name="Petrova K.O."/>
            <person name="Toshchakov S.V."/>
            <person name="Boltjanskaja Y.V."/>
            <person name="Kevbrin V."/>
        </authorList>
    </citation>
    <scope>NUCLEOTIDE SEQUENCE</scope>
    <source>
        <strain evidence="7">Z-910T</strain>
    </source>
</reference>
<name>A0AAU7VR42_9FIRM</name>
<dbReference type="InterPro" id="IPR051608">
    <property type="entry name" value="RQC_Subunit_NEMF"/>
</dbReference>
<sequence>MFDSLCTHALAWEYNKTLYNARIDKITQPKKHTVIVTVRKPGKNHSILLDASPDSCHTRISNQSFINPITPPKFCMLLRKYLASARIVSVEAIENERIINFNIQGRHPNGHLSNWVLSLEIMGKHSNLLFYDKDTNIILGALKILNSSSNSQREIAPNIPYTPPPRQNKITLQGDNISDLKLIAVSSSNHFLDKFLFQNVNMVSPKLAKEVVYKVFKDVNAKVGEVSDHTWEKIYNLLYSLIYTPQCNPSIFYDEDNLVDFYLFNLEHLNLKTKTKPTLNEAIDTFYTHKSKQEEVQKLHFTLSKSISSQIKKLNKKLKSLKKDLVKNEKGEKYKLYGELITANMHTLKKGLKTVTLYNYYDNTYIKIPLKASLTPNENSQRYFKKYAKAKRGIEIIKSNIQECENDLNYLNSVKYSIDISGLSELMEIKQELNKMGYLSSKDKGKSAKKETESSKPMKFVSSDNISIYVGKNNKQNDTLTLKMANPNDLWFHTKNIAGSHVVVRNEKIIPQKTIEEAAMLAAYYSKAKHSGNVEVDYTEIKNVRKPKKAKPGMVIYDNYTTVFVTPEANTIKNLQPK</sequence>
<keyword evidence="5" id="KW-0175">Coiled coil</keyword>
<dbReference type="PANTHER" id="PTHR15239:SF6">
    <property type="entry name" value="RIBOSOME QUALITY CONTROL COMPLEX SUBUNIT NEMF"/>
    <property type="match status" value="1"/>
</dbReference>
<dbReference type="AlphaFoldDB" id="A0AAU7VR42"/>
<dbReference type="RefSeq" id="WP_350344873.1">
    <property type="nucleotide sequence ID" value="NZ_CP158367.1"/>
</dbReference>
<evidence type="ECO:0000256" key="3">
    <source>
        <dbReference type="ARBA" id="ARBA00022884"/>
    </source>
</evidence>
<dbReference type="HAMAP" id="MF_00844_B">
    <property type="entry name" value="RqcH_B"/>
    <property type="match status" value="1"/>
</dbReference>
<dbReference type="GO" id="GO:0072344">
    <property type="term" value="P:rescue of stalled ribosome"/>
    <property type="evidence" value="ECO:0007669"/>
    <property type="project" value="UniProtKB-UniRule"/>
</dbReference>
<evidence type="ECO:0000256" key="4">
    <source>
        <dbReference type="ARBA" id="ARBA00022917"/>
    </source>
</evidence>
<keyword evidence="3 5" id="KW-0694">RNA-binding</keyword>
<dbReference type="InterPro" id="IPR008532">
    <property type="entry name" value="NFACT_RNA-bd"/>
</dbReference>
<dbReference type="GO" id="GO:0019843">
    <property type="term" value="F:rRNA binding"/>
    <property type="evidence" value="ECO:0007669"/>
    <property type="project" value="UniProtKB-UniRule"/>
</dbReference>
<organism evidence="7">
    <name type="scientific">Proteinivorax tanatarense</name>
    <dbReference type="NCBI Taxonomy" id="1260629"/>
    <lineage>
        <taxon>Bacteria</taxon>
        <taxon>Bacillati</taxon>
        <taxon>Bacillota</taxon>
        <taxon>Clostridia</taxon>
        <taxon>Eubacteriales</taxon>
        <taxon>Proteinivoracaceae</taxon>
        <taxon>Proteinivorax</taxon>
    </lineage>
</organism>